<comment type="function">
    <text evidence="5">Regulatory subunit of S-adenosylmethionine synthetase 2, an enzyme that catalyzes the formation of S-adenosylmethionine from methionine and ATP. Regulates MAT2A catalytic activity by changing its kinetic properties, increasing its affinity for L-methionine. Can bind NADP (in vitro).</text>
</comment>
<gene>
    <name evidence="8" type="ORF">BV898_16203</name>
</gene>
<dbReference type="InterPro" id="IPR036291">
    <property type="entry name" value="NAD(P)-bd_dom_sf"/>
</dbReference>
<reference evidence="9" key="1">
    <citation type="submission" date="2017-01" db="EMBL/GenBank/DDBJ databases">
        <title>Comparative genomics of anhydrobiosis in the tardigrade Hypsibius dujardini.</title>
        <authorList>
            <person name="Yoshida Y."/>
            <person name="Koutsovoulos G."/>
            <person name="Laetsch D."/>
            <person name="Stevens L."/>
            <person name="Kumar S."/>
            <person name="Horikawa D."/>
            <person name="Ishino K."/>
            <person name="Komine S."/>
            <person name="Tomita M."/>
            <person name="Blaxter M."/>
            <person name="Arakawa K."/>
        </authorList>
    </citation>
    <scope>NUCLEOTIDE SEQUENCE [LARGE SCALE GENOMIC DNA]</scope>
    <source>
        <strain evidence="9">Z151</strain>
    </source>
</reference>
<sequence length="319" mass="34667">MALQDPPSASKCVVITGASGLLGRAVSQTFSAAGWRTVGLAFSRAHLHPNLVKLDITDKVAFENLIQREKPDVIVHCAAEKDPDAAANKPEETKRLNVDATRDLAECARRHGVFLIYISTDYVFDGESPPYKEDAVPHPLNKYGESKLAGEQAVLEVNPDGAAVLRISVLYGAVEKLSESAITVLFEKVQDPSKPAVISNYERRYPTHAKDIAAGILVLAEARLKSDAVKGIYHHSTAECLTKYEMVRQMAAVLGPSWTLNHIKADSEKPTSGAARPFDAQLSCERLQQLGAPPCVSFADGIREVLLPFARSQLTGFFC</sequence>
<dbReference type="Pfam" id="PF04321">
    <property type="entry name" value="RmlD_sub_bind"/>
    <property type="match status" value="1"/>
</dbReference>
<comment type="similarity">
    <text evidence="2">Belongs to the dTDP-4-dehydrorhamnose reductase family. MAT2B subfamily.</text>
</comment>
<dbReference type="EMBL" id="MTYJ01000237">
    <property type="protein sequence ID" value="OWA51732.1"/>
    <property type="molecule type" value="Genomic_DNA"/>
</dbReference>
<evidence type="ECO:0000313" key="9">
    <source>
        <dbReference type="Proteomes" id="UP000192578"/>
    </source>
</evidence>
<dbReference type="Proteomes" id="UP000192578">
    <property type="component" value="Unassembled WGS sequence"/>
</dbReference>
<dbReference type="SUPFAM" id="SSF51735">
    <property type="entry name" value="NAD(P)-binding Rossmann-fold domains"/>
    <property type="match status" value="1"/>
</dbReference>
<evidence type="ECO:0000256" key="6">
    <source>
        <dbReference type="ARBA" id="ARBA00046786"/>
    </source>
</evidence>
<dbReference type="FunFam" id="3.40.50.720:FF:000357">
    <property type="entry name" value="Methionine adenosyltransferase 2 subunit beta"/>
    <property type="match status" value="1"/>
</dbReference>
<comment type="subunit">
    <text evidence="6">Heterotrimer; composed of a catalytic MAT2A homodimer that binds one regulatory MAT2B chain. Heterohexamer; composed of a central, catalytic MAT2A homotetramer flanked on either side by a regulatory MAT2B chain. NADP binding increases the affinity for MAT2A.</text>
</comment>
<dbReference type="CDD" id="cd05254">
    <property type="entry name" value="dTDP_HR_like_SDR_e"/>
    <property type="match status" value="1"/>
</dbReference>
<dbReference type="OrthoDB" id="6235964at2759"/>
<dbReference type="PANTHER" id="PTHR10491">
    <property type="entry name" value="DTDP-4-DEHYDRORHAMNOSE REDUCTASE"/>
    <property type="match status" value="1"/>
</dbReference>
<proteinExistence type="inferred from homology"/>
<organism evidence="8 9">
    <name type="scientific">Hypsibius exemplaris</name>
    <name type="common">Freshwater tardigrade</name>
    <dbReference type="NCBI Taxonomy" id="2072580"/>
    <lineage>
        <taxon>Eukaryota</taxon>
        <taxon>Metazoa</taxon>
        <taxon>Ecdysozoa</taxon>
        <taxon>Tardigrada</taxon>
        <taxon>Eutardigrada</taxon>
        <taxon>Parachela</taxon>
        <taxon>Hypsibioidea</taxon>
        <taxon>Hypsibiidae</taxon>
        <taxon>Hypsibius</taxon>
    </lineage>
</organism>
<evidence type="ECO:0000256" key="1">
    <source>
        <dbReference type="ARBA" id="ARBA00005224"/>
    </source>
</evidence>
<comment type="pathway">
    <text evidence="1">Amino-acid biosynthesis; S-adenosyl-L-methionine biosynthesis; S-adenosyl-L-methionine from L-methionine: step 1/1.</text>
</comment>
<evidence type="ECO:0000313" key="8">
    <source>
        <dbReference type="EMBL" id="OWA51732.1"/>
    </source>
</evidence>
<feature type="domain" description="RmlD-like substrate binding" evidence="7">
    <location>
        <begin position="13"/>
        <end position="306"/>
    </location>
</feature>
<dbReference type="GO" id="GO:0006556">
    <property type="term" value="P:S-adenosylmethionine biosynthetic process"/>
    <property type="evidence" value="ECO:0007669"/>
    <property type="project" value="TreeGrafter"/>
</dbReference>
<dbReference type="GO" id="GO:0048269">
    <property type="term" value="C:methionine adenosyltransferase complex"/>
    <property type="evidence" value="ECO:0007669"/>
    <property type="project" value="TreeGrafter"/>
</dbReference>
<evidence type="ECO:0000256" key="5">
    <source>
        <dbReference type="ARBA" id="ARBA00045998"/>
    </source>
</evidence>
<evidence type="ECO:0000256" key="4">
    <source>
        <dbReference type="ARBA" id="ARBA00029977"/>
    </source>
</evidence>
<evidence type="ECO:0000259" key="7">
    <source>
        <dbReference type="Pfam" id="PF04321"/>
    </source>
</evidence>
<dbReference type="InterPro" id="IPR029903">
    <property type="entry name" value="RmlD-like-bd"/>
</dbReference>
<dbReference type="InterPro" id="IPR005913">
    <property type="entry name" value="dTDP_dehydrorham_reduct"/>
</dbReference>
<dbReference type="GO" id="GO:0048270">
    <property type="term" value="F:methionine adenosyltransferase regulator activity"/>
    <property type="evidence" value="ECO:0007669"/>
    <property type="project" value="TreeGrafter"/>
</dbReference>
<evidence type="ECO:0000256" key="2">
    <source>
        <dbReference type="ARBA" id="ARBA00008656"/>
    </source>
</evidence>
<dbReference type="AlphaFoldDB" id="A0A9X6NCT1"/>
<protein>
    <recommendedName>
        <fullName evidence="3">Methionine adenosyltransferase 2 subunit beta</fullName>
    </recommendedName>
    <alternativeName>
        <fullName evidence="4">Methionine adenosyltransferase II beta</fullName>
    </alternativeName>
</protein>
<evidence type="ECO:0000256" key="3">
    <source>
        <dbReference type="ARBA" id="ARBA00021596"/>
    </source>
</evidence>
<accession>A0A9X6NCT1</accession>
<dbReference type="PANTHER" id="PTHR10491:SF4">
    <property type="entry name" value="METHIONINE ADENOSYLTRANSFERASE 2 SUBUNIT BETA"/>
    <property type="match status" value="1"/>
</dbReference>
<name>A0A9X6NCT1_HYPEX</name>
<dbReference type="Gene3D" id="3.40.50.720">
    <property type="entry name" value="NAD(P)-binding Rossmann-like Domain"/>
    <property type="match status" value="1"/>
</dbReference>
<keyword evidence="9" id="KW-1185">Reference proteome</keyword>
<comment type="caution">
    <text evidence="8">The sequence shown here is derived from an EMBL/GenBank/DDBJ whole genome shotgun (WGS) entry which is preliminary data.</text>
</comment>